<feature type="transmembrane region" description="Helical" evidence="1">
    <location>
        <begin position="35"/>
        <end position="56"/>
    </location>
</feature>
<dbReference type="AlphaFoldDB" id="A0A1Z5IHZ1"/>
<comment type="caution">
    <text evidence="2">The sequence shown here is derived from an EMBL/GenBank/DDBJ whole genome shotgun (WGS) entry which is preliminary data.</text>
</comment>
<dbReference type="Proteomes" id="UP000198402">
    <property type="component" value="Unassembled WGS sequence"/>
</dbReference>
<name>A0A1Z5IHZ1_9LACO</name>
<proteinExistence type="predicted"/>
<feature type="transmembrane region" description="Helical" evidence="1">
    <location>
        <begin position="5"/>
        <end position="23"/>
    </location>
</feature>
<reference evidence="2 3" key="1">
    <citation type="submission" date="2015-11" db="EMBL/GenBank/DDBJ databases">
        <title>Draft genome sequences of new species of the genus Lactobacillus isolated from orchardgrass silage.</title>
        <authorList>
            <person name="Tohno M."/>
            <person name="Tanizawa Y."/>
            <person name="Arita M."/>
        </authorList>
    </citation>
    <scope>NUCLEOTIDE SEQUENCE [LARGE SCALE GENOMIC DNA]</scope>
    <source>
        <strain evidence="2 3">IWT126</strain>
    </source>
</reference>
<evidence type="ECO:0000256" key="1">
    <source>
        <dbReference type="SAM" id="Phobius"/>
    </source>
</evidence>
<keyword evidence="1" id="KW-0812">Transmembrane</keyword>
<keyword evidence="3" id="KW-1185">Reference proteome</keyword>
<dbReference type="OrthoDB" id="2327643at2"/>
<gene>
    <name evidence="2" type="ORF">IWT126_01405</name>
</gene>
<evidence type="ECO:0000313" key="2">
    <source>
        <dbReference type="EMBL" id="GAX01377.1"/>
    </source>
</evidence>
<accession>A0A1Z5IHZ1</accession>
<keyword evidence="1" id="KW-1133">Transmembrane helix</keyword>
<dbReference type="EMBL" id="BCMG01000006">
    <property type="protein sequence ID" value="GAX01377.1"/>
    <property type="molecule type" value="Genomic_DNA"/>
</dbReference>
<keyword evidence="1" id="KW-0472">Membrane</keyword>
<protein>
    <submittedName>
        <fullName evidence="2">Uncharacterized protein</fullName>
    </submittedName>
</protein>
<dbReference type="STRING" id="1302250.GCA_001313225_01031"/>
<dbReference type="RefSeq" id="WP_054654355.1">
    <property type="nucleotide sequence ID" value="NZ_BBFL01000003.1"/>
</dbReference>
<evidence type="ECO:0000313" key="3">
    <source>
        <dbReference type="Proteomes" id="UP000198402"/>
    </source>
</evidence>
<organism evidence="2 3">
    <name type="scientific">Secundilactobacillus silagei JCM 19001</name>
    <dbReference type="NCBI Taxonomy" id="1302250"/>
    <lineage>
        <taxon>Bacteria</taxon>
        <taxon>Bacillati</taxon>
        <taxon>Bacillota</taxon>
        <taxon>Bacilli</taxon>
        <taxon>Lactobacillales</taxon>
        <taxon>Lactobacillaceae</taxon>
        <taxon>Secundilactobacillus</taxon>
    </lineage>
</organism>
<sequence>MKGLAYFLMVLLPVVIIGSTVYLTRNWVPTSVGTIITWLIAWLVSMILVTILYLLLIYRPNALRHKAAKTAEQNKNNEEGQH</sequence>